<accession>A0A9X6S615</accession>
<evidence type="ECO:0000256" key="1">
    <source>
        <dbReference type="SAM" id="Coils"/>
    </source>
</evidence>
<dbReference type="AlphaFoldDB" id="A0A9X6S615"/>
<evidence type="ECO:0000313" key="4">
    <source>
        <dbReference type="Proteomes" id="UP000218139"/>
    </source>
</evidence>
<keyword evidence="3" id="KW-0614">Plasmid</keyword>
<evidence type="ECO:0000313" key="2">
    <source>
        <dbReference type="EMBL" id="PAY48320.1"/>
    </source>
</evidence>
<protein>
    <submittedName>
        <fullName evidence="2">Uncharacterized protein</fullName>
    </submittedName>
</protein>
<dbReference type="Proteomes" id="UP001231316">
    <property type="component" value="Plasmid unnamed2"/>
</dbReference>
<evidence type="ECO:0000313" key="5">
    <source>
        <dbReference type="Proteomes" id="UP001231316"/>
    </source>
</evidence>
<sequence length="204" mass="22876">MSDKKQNVILMVLGGITVLLLIFFLVLRVQSVKAQHELSKSEDKIEKAQDAYNKKKGDVSKKVYYYVSENGDAKTKPIGRQYVGTQTLNARANTLFKIIYTYSNSNDYTNRKSKASNLVTTDVLNKQDIFGNKKNASVVDSLGIESSFDSANAYLSEYKDNELKGMVIVKYSIVNMAGTKEGTKTFNVTYDMNQNKFTAIDVIN</sequence>
<dbReference type="EMBL" id="CP123973">
    <property type="protein sequence ID" value="WII29766.1"/>
    <property type="molecule type" value="Genomic_DNA"/>
</dbReference>
<proteinExistence type="predicted"/>
<feature type="coiled-coil region" evidence="1">
    <location>
        <begin position="31"/>
        <end position="58"/>
    </location>
</feature>
<keyword evidence="1" id="KW-0175">Coiled coil</keyword>
<gene>
    <name evidence="2" type="ORF">A8C52_05165</name>
    <name evidence="3" type="ORF">QFE45_10895</name>
</gene>
<reference evidence="3" key="2">
    <citation type="submission" date="2023-04" db="EMBL/GenBank/DDBJ databases">
        <title>Four porcine-derived lactic acid bacteria strains analyses and their evaluation as potential probiotics based on genomics.</title>
        <authorList>
            <person name="Niu D."/>
        </authorList>
    </citation>
    <scope>NUCLEOTIDE SEQUENCE</scope>
    <source>
        <strain evidence="3">ZSA5</strain>
        <plasmid evidence="3">unnamed2</plasmid>
    </source>
</reference>
<reference evidence="2 4" key="1">
    <citation type="submission" date="2016-05" db="EMBL/GenBank/DDBJ databases">
        <authorList>
            <person name="Lee J.-Y."/>
            <person name="Kim E.B."/>
            <person name="Choi Y.-J."/>
        </authorList>
    </citation>
    <scope>NUCLEOTIDE SEQUENCE [LARGE SCALE GENOMIC DNA]</scope>
    <source>
        <strain evidence="2 4">KLA006</strain>
    </source>
</reference>
<dbReference type="Proteomes" id="UP000218139">
    <property type="component" value="Unassembled WGS sequence"/>
</dbReference>
<organism evidence="2 4">
    <name type="scientific">Ligilactobacillus salivarius</name>
    <dbReference type="NCBI Taxonomy" id="1624"/>
    <lineage>
        <taxon>Bacteria</taxon>
        <taxon>Bacillati</taxon>
        <taxon>Bacillota</taxon>
        <taxon>Bacilli</taxon>
        <taxon>Lactobacillales</taxon>
        <taxon>Lactobacillaceae</taxon>
        <taxon>Ligilactobacillus</taxon>
    </lineage>
</organism>
<evidence type="ECO:0000313" key="3">
    <source>
        <dbReference type="EMBL" id="WII29766.1"/>
    </source>
</evidence>
<geneLocation type="plasmid" evidence="3 5">
    <name>unnamed2</name>
</geneLocation>
<name>A0A9X6S615_9LACO</name>
<dbReference type="EMBL" id="LXZO01000066">
    <property type="protein sequence ID" value="PAY48320.1"/>
    <property type="molecule type" value="Genomic_DNA"/>
</dbReference>
<dbReference type="RefSeq" id="WP_086201026.1">
    <property type="nucleotide sequence ID" value="NZ_CP123973.1"/>
</dbReference>